<evidence type="ECO:0000256" key="1">
    <source>
        <dbReference type="SAM" id="Phobius"/>
    </source>
</evidence>
<sequence>MTIPSLIIEAVVVGVVMSLLYYGFNHLLPKKQPMKLVFIVGFIGHLLFELMGANKWYCKHGTACK</sequence>
<reference evidence="2" key="1">
    <citation type="journal article" date="2020" name="Nature">
        <title>Giant virus diversity and host interactions through global metagenomics.</title>
        <authorList>
            <person name="Schulz F."/>
            <person name="Roux S."/>
            <person name="Paez-Espino D."/>
            <person name="Jungbluth S."/>
            <person name="Walsh D.A."/>
            <person name="Denef V.J."/>
            <person name="McMahon K.D."/>
            <person name="Konstantinidis K.T."/>
            <person name="Eloe-Fadrosh E.A."/>
            <person name="Kyrpides N.C."/>
            <person name="Woyke T."/>
        </authorList>
    </citation>
    <scope>NUCLEOTIDE SEQUENCE</scope>
    <source>
        <strain evidence="2">GVMAG-S-ERX555967-131</strain>
    </source>
</reference>
<feature type="transmembrane region" description="Helical" evidence="1">
    <location>
        <begin position="36"/>
        <end position="57"/>
    </location>
</feature>
<accession>A0A6C0F749</accession>
<keyword evidence="1" id="KW-1133">Transmembrane helix</keyword>
<name>A0A6C0F749_9ZZZZ</name>
<evidence type="ECO:0000313" key="2">
    <source>
        <dbReference type="EMBL" id="QHT37022.1"/>
    </source>
</evidence>
<dbReference type="EMBL" id="MN738789">
    <property type="protein sequence ID" value="QHT37022.1"/>
    <property type="molecule type" value="Genomic_DNA"/>
</dbReference>
<organism evidence="2">
    <name type="scientific">viral metagenome</name>
    <dbReference type="NCBI Taxonomy" id="1070528"/>
    <lineage>
        <taxon>unclassified sequences</taxon>
        <taxon>metagenomes</taxon>
        <taxon>organismal metagenomes</taxon>
    </lineage>
</organism>
<keyword evidence="1" id="KW-0812">Transmembrane</keyword>
<feature type="transmembrane region" description="Helical" evidence="1">
    <location>
        <begin position="6"/>
        <end position="24"/>
    </location>
</feature>
<dbReference type="AlphaFoldDB" id="A0A6C0F749"/>
<keyword evidence="1" id="KW-0472">Membrane</keyword>
<protein>
    <submittedName>
        <fullName evidence="2">Uncharacterized protein</fullName>
    </submittedName>
</protein>
<proteinExistence type="predicted"/>